<dbReference type="Gene3D" id="1.10.1410.10">
    <property type="match status" value="2"/>
</dbReference>
<feature type="region of interest" description="Disordered" evidence="1">
    <location>
        <begin position="243"/>
        <end position="262"/>
    </location>
</feature>
<dbReference type="GO" id="GO:0031499">
    <property type="term" value="C:TRAMP complex"/>
    <property type="evidence" value="ECO:0007669"/>
    <property type="project" value="TreeGrafter"/>
</dbReference>
<dbReference type="SUPFAM" id="SSF81301">
    <property type="entry name" value="Nucleotidyltransferase"/>
    <property type="match status" value="1"/>
</dbReference>
<dbReference type="AlphaFoldDB" id="A0A9W7AR29"/>
<dbReference type="GO" id="GO:0031123">
    <property type="term" value="P:RNA 3'-end processing"/>
    <property type="evidence" value="ECO:0007669"/>
    <property type="project" value="TreeGrafter"/>
</dbReference>
<dbReference type="PANTHER" id="PTHR23092:SF15">
    <property type="entry name" value="INACTIVE NON-CANONICAL POLY(A) RNA POLYMERASE PROTEIN TRF4-2-RELATED"/>
    <property type="match status" value="1"/>
</dbReference>
<feature type="region of interest" description="Disordered" evidence="1">
    <location>
        <begin position="1"/>
        <end position="36"/>
    </location>
</feature>
<dbReference type="GO" id="GO:0003729">
    <property type="term" value="F:mRNA binding"/>
    <property type="evidence" value="ECO:0007669"/>
    <property type="project" value="TreeGrafter"/>
</dbReference>
<keyword evidence="3" id="KW-1185">Reference proteome</keyword>
<comment type="caution">
    <text evidence="2">The sequence shown here is derived from an EMBL/GenBank/DDBJ whole genome shotgun (WGS) entry which is preliminary data.</text>
</comment>
<evidence type="ECO:0000313" key="2">
    <source>
        <dbReference type="EMBL" id="GMH72385.1"/>
    </source>
</evidence>
<reference evidence="3" key="1">
    <citation type="journal article" date="2023" name="Commun. Biol.">
        <title>Genome analysis of Parmales, the sister group of diatoms, reveals the evolutionary specialization of diatoms from phago-mixotrophs to photoautotrophs.</title>
        <authorList>
            <person name="Ban H."/>
            <person name="Sato S."/>
            <person name="Yoshikawa S."/>
            <person name="Yamada K."/>
            <person name="Nakamura Y."/>
            <person name="Ichinomiya M."/>
            <person name="Sato N."/>
            <person name="Blanc-Mathieu R."/>
            <person name="Endo H."/>
            <person name="Kuwata A."/>
            <person name="Ogata H."/>
        </authorList>
    </citation>
    <scope>NUCLEOTIDE SEQUENCE [LARGE SCALE GENOMIC DNA]</scope>
    <source>
        <strain evidence="3">NIES 3700</strain>
    </source>
</reference>
<feature type="region of interest" description="Disordered" evidence="1">
    <location>
        <begin position="105"/>
        <end position="127"/>
    </location>
</feature>
<dbReference type="GO" id="GO:0043634">
    <property type="term" value="P:polyadenylation-dependent ncRNA catabolic process"/>
    <property type="evidence" value="ECO:0007669"/>
    <property type="project" value="TreeGrafter"/>
</dbReference>
<feature type="compositionally biased region" description="Low complexity" evidence="1">
    <location>
        <begin position="210"/>
        <end position="233"/>
    </location>
</feature>
<dbReference type="InterPro" id="IPR043519">
    <property type="entry name" value="NT_sf"/>
</dbReference>
<sequence length="544" mass="59322">MSKHSRPRSNSPSPSTSYPWRSREISNLFGPPSSTDPYPSLTSDLLKFSMWVAPTSTEVGLRKMLKGKFVEVIERQIKGSSVTEFGSRGKPVEIWASDLDLIVTPSSSSASPTNPSSRSNSPVPPSTEFIASYNLDDDSDLDVNSLIDNDSNHDSNNDSDGLGFIDSDSDGDSDCDFKNTHSAFVIDRNPSPVPQPSSSSSQKDQKENHSASATTTATANQPSNSTSSSTTHTHTLTTDISLNLTTSPHTPLPPHPPHDRKKTVKYLKKIAKPLYSSPYCKKTLLLSKAKVPIITLTTPWNVSLDIAIEGLGEDTSSYSGQFTHRSNYANLVRFVKTLLKCYNYDRVYTGGVGSYKVYVMAGYISEAGGSLAEMVLRFLRFDWSKVKDRFTYKNGQIDFLSTHKLPSILSFFSWAARTMLDNGLEGVFNERKTGVVKMRGESERRAKVGVSSNLLNKAEDVQGFGKGEGKTTYFTKSGSVHHNGKPSSNANNKRPADITATGRHNNSNGGGKKGKNGNGNGNGGVKNGRAKKRRRAVDYLSDSD</sequence>
<proteinExistence type="predicted"/>
<feature type="region of interest" description="Disordered" evidence="1">
    <location>
        <begin position="472"/>
        <end position="544"/>
    </location>
</feature>
<feature type="compositionally biased region" description="Gly residues" evidence="1">
    <location>
        <begin position="508"/>
        <end position="526"/>
    </location>
</feature>
<gene>
    <name evidence="2" type="ORF">TrLO_g1672</name>
</gene>
<organism evidence="2 3">
    <name type="scientific">Triparma laevis f. longispina</name>
    <dbReference type="NCBI Taxonomy" id="1714387"/>
    <lineage>
        <taxon>Eukaryota</taxon>
        <taxon>Sar</taxon>
        <taxon>Stramenopiles</taxon>
        <taxon>Ochrophyta</taxon>
        <taxon>Bolidophyceae</taxon>
        <taxon>Parmales</taxon>
        <taxon>Triparmaceae</taxon>
        <taxon>Triparma</taxon>
    </lineage>
</organism>
<feature type="compositionally biased region" description="Polar residues" evidence="1">
    <location>
        <begin position="472"/>
        <end position="492"/>
    </location>
</feature>
<dbReference type="Gene3D" id="3.30.460.10">
    <property type="entry name" value="Beta Polymerase, domain 2"/>
    <property type="match status" value="2"/>
</dbReference>
<dbReference type="InterPro" id="IPR045862">
    <property type="entry name" value="Trf4-like"/>
</dbReference>
<evidence type="ECO:0000256" key="1">
    <source>
        <dbReference type="SAM" id="MobiDB-lite"/>
    </source>
</evidence>
<dbReference type="Proteomes" id="UP001165122">
    <property type="component" value="Unassembled WGS sequence"/>
</dbReference>
<dbReference type="OrthoDB" id="273917at2759"/>
<name>A0A9W7AR29_9STRA</name>
<feature type="compositionally biased region" description="Low complexity" evidence="1">
    <location>
        <begin position="8"/>
        <end position="19"/>
    </location>
</feature>
<dbReference type="GO" id="GO:1990817">
    <property type="term" value="F:poly(A) RNA polymerase activity"/>
    <property type="evidence" value="ECO:0007669"/>
    <property type="project" value="InterPro"/>
</dbReference>
<dbReference type="EMBL" id="BRXW01000654">
    <property type="protein sequence ID" value="GMH72385.1"/>
    <property type="molecule type" value="Genomic_DNA"/>
</dbReference>
<feature type="region of interest" description="Disordered" evidence="1">
    <location>
        <begin position="183"/>
        <end position="233"/>
    </location>
</feature>
<dbReference type="GO" id="GO:0005730">
    <property type="term" value="C:nucleolus"/>
    <property type="evidence" value="ECO:0007669"/>
    <property type="project" value="TreeGrafter"/>
</dbReference>
<accession>A0A9W7AR29</accession>
<feature type="compositionally biased region" description="Low complexity" evidence="1">
    <location>
        <begin position="105"/>
        <end position="121"/>
    </location>
</feature>
<protein>
    <submittedName>
        <fullName evidence="2">Uncharacterized protein</fullName>
    </submittedName>
</protein>
<evidence type="ECO:0000313" key="3">
    <source>
        <dbReference type="Proteomes" id="UP001165122"/>
    </source>
</evidence>
<feature type="region of interest" description="Disordered" evidence="1">
    <location>
        <begin position="141"/>
        <end position="167"/>
    </location>
</feature>
<dbReference type="PANTHER" id="PTHR23092">
    <property type="entry name" value="POLY(A) RNA POLYMERASE"/>
    <property type="match status" value="1"/>
</dbReference>